<name>A0A081BDS3_9HYPH</name>
<feature type="transmembrane region" description="Helical" evidence="8">
    <location>
        <begin position="40"/>
        <end position="60"/>
    </location>
</feature>
<keyword evidence="2" id="KW-1003">Cell membrane</keyword>
<dbReference type="Proteomes" id="UP000028702">
    <property type="component" value="Unassembled WGS sequence"/>
</dbReference>
<dbReference type="RefSeq" id="WP_045448529.1">
    <property type="nucleotide sequence ID" value="NZ_BBIO01000016.1"/>
</dbReference>
<dbReference type="GO" id="GO:0017038">
    <property type="term" value="P:protein import"/>
    <property type="evidence" value="ECO:0007669"/>
    <property type="project" value="TreeGrafter"/>
</dbReference>
<evidence type="ECO:0000256" key="4">
    <source>
        <dbReference type="ARBA" id="ARBA00022989"/>
    </source>
</evidence>
<feature type="transmembrane region" description="Helical" evidence="8">
    <location>
        <begin position="184"/>
        <end position="205"/>
    </location>
</feature>
<evidence type="ECO:0000256" key="7">
    <source>
        <dbReference type="SAM" id="MobiDB-lite"/>
    </source>
</evidence>
<organism evidence="10 11">
    <name type="scientific">Tepidicaulis marinus</name>
    <dbReference type="NCBI Taxonomy" id="1333998"/>
    <lineage>
        <taxon>Bacteria</taxon>
        <taxon>Pseudomonadati</taxon>
        <taxon>Pseudomonadota</taxon>
        <taxon>Alphaproteobacteria</taxon>
        <taxon>Hyphomicrobiales</taxon>
        <taxon>Parvibaculaceae</taxon>
        <taxon>Tepidicaulis</taxon>
    </lineage>
</organism>
<evidence type="ECO:0000256" key="5">
    <source>
        <dbReference type="ARBA" id="ARBA00023136"/>
    </source>
</evidence>
<evidence type="ECO:0000256" key="6">
    <source>
        <dbReference type="RuleBase" id="RU004057"/>
    </source>
</evidence>
<evidence type="ECO:0000256" key="1">
    <source>
        <dbReference type="ARBA" id="ARBA00004651"/>
    </source>
</evidence>
<keyword evidence="5 8" id="KW-0472">Membrane</keyword>
<comment type="caution">
    <text evidence="10">The sequence shown here is derived from an EMBL/GenBank/DDBJ whole genome shotgun (WGS) entry which is preliminary data.</text>
</comment>
<dbReference type="PANTHER" id="PTHR30625">
    <property type="entry name" value="PROTEIN TOLQ"/>
    <property type="match status" value="1"/>
</dbReference>
<reference evidence="10 11" key="1">
    <citation type="submission" date="2014-07" db="EMBL/GenBank/DDBJ databases">
        <title>Tepidicaulis marinum gen. nov., sp. nov., a novel marine bacterium denitrifying nitrate to nitrous oxide strictly under microaerobic conditions.</title>
        <authorList>
            <person name="Takeuchi M."/>
            <person name="Yamagishi T."/>
            <person name="Kamagata Y."/>
            <person name="Oshima K."/>
            <person name="Hattori M."/>
            <person name="Katayama T."/>
            <person name="Hanada S."/>
            <person name="Tamaki H."/>
            <person name="Marumo K."/>
            <person name="Maeda H."/>
            <person name="Nedachi M."/>
            <person name="Iwasaki W."/>
            <person name="Suwa Y."/>
            <person name="Sakata S."/>
        </authorList>
    </citation>
    <scope>NUCLEOTIDE SEQUENCE [LARGE SCALE GENOMIC DNA]</scope>
    <source>
        <strain evidence="10 11">MA2</strain>
    </source>
</reference>
<evidence type="ECO:0000256" key="2">
    <source>
        <dbReference type="ARBA" id="ARBA00022475"/>
    </source>
</evidence>
<protein>
    <submittedName>
        <fullName evidence="10">MotA/TolQ/ExbB proton channel</fullName>
    </submittedName>
</protein>
<evidence type="ECO:0000259" key="9">
    <source>
        <dbReference type="Pfam" id="PF01618"/>
    </source>
</evidence>
<dbReference type="STRING" id="1333998.M2A_2690"/>
<feature type="compositionally biased region" description="Polar residues" evidence="7">
    <location>
        <begin position="1"/>
        <end position="11"/>
    </location>
</feature>
<keyword evidence="11" id="KW-1185">Reference proteome</keyword>
<comment type="subcellular location">
    <subcellularLocation>
        <location evidence="1">Cell membrane</location>
        <topology evidence="1">Multi-pass membrane protein</topology>
    </subcellularLocation>
    <subcellularLocation>
        <location evidence="6">Membrane</location>
        <topology evidence="6">Multi-pass membrane protein</topology>
    </subcellularLocation>
</comment>
<dbReference type="Pfam" id="PF01618">
    <property type="entry name" value="MotA_ExbB"/>
    <property type="match status" value="1"/>
</dbReference>
<dbReference type="eggNOG" id="COG0811">
    <property type="taxonomic scope" value="Bacteria"/>
</dbReference>
<keyword evidence="6" id="KW-0653">Protein transport</keyword>
<feature type="region of interest" description="Disordered" evidence="7">
    <location>
        <begin position="1"/>
        <end position="21"/>
    </location>
</feature>
<feature type="transmembrane region" description="Helical" evidence="8">
    <location>
        <begin position="141"/>
        <end position="164"/>
    </location>
</feature>
<evidence type="ECO:0000256" key="3">
    <source>
        <dbReference type="ARBA" id="ARBA00022692"/>
    </source>
</evidence>
<gene>
    <name evidence="10" type="ORF">M2A_2690</name>
</gene>
<dbReference type="AlphaFoldDB" id="A0A081BDS3"/>
<evidence type="ECO:0000256" key="8">
    <source>
        <dbReference type="SAM" id="Phobius"/>
    </source>
</evidence>
<accession>A0A081BDS3</accession>
<evidence type="ECO:0000313" key="10">
    <source>
        <dbReference type="EMBL" id="GAK46191.1"/>
    </source>
</evidence>
<dbReference type="PANTHER" id="PTHR30625:SF11">
    <property type="entry name" value="MOTA_TOLQ_EXBB PROTON CHANNEL DOMAIN-CONTAINING PROTEIN"/>
    <property type="match status" value="1"/>
</dbReference>
<sequence>MSDPLSSTSPESAPLETAQAAASPEAASSLLDMAGAGGPVLYLLAALSVAALGVMLAKLVQMRGVAPSRKSIQQVFRAVEAGEIDEGVKAAGKIKDPLGPIMKSVLEEAGSLPFALLREKAQLKAEAALEVLRSHLRFLEVIAMLAPLLGLLGTVLGMIDAFHALASAGGRADPSQLSGGIWEALLTTAAGLGVAIPVTAAVNWFDRRGERLAHVMEQSLTHLFLQLELKEQARHDGERGFLKAAD</sequence>
<dbReference type="InterPro" id="IPR050790">
    <property type="entry name" value="ExbB/TolQ_transport"/>
</dbReference>
<keyword evidence="6" id="KW-0813">Transport</keyword>
<evidence type="ECO:0000313" key="11">
    <source>
        <dbReference type="Proteomes" id="UP000028702"/>
    </source>
</evidence>
<dbReference type="GO" id="GO:0005886">
    <property type="term" value="C:plasma membrane"/>
    <property type="evidence" value="ECO:0007669"/>
    <property type="project" value="UniProtKB-SubCell"/>
</dbReference>
<proteinExistence type="inferred from homology"/>
<keyword evidence="3 8" id="KW-0812">Transmembrane</keyword>
<dbReference type="InterPro" id="IPR002898">
    <property type="entry name" value="MotA_ExbB_proton_chnl"/>
</dbReference>
<dbReference type="EMBL" id="BBIO01000016">
    <property type="protein sequence ID" value="GAK46191.1"/>
    <property type="molecule type" value="Genomic_DNA"/>
</dbReference>
<feature type="domain" description="MotA/TolQ/ExbB proton channel" evidence="9">
    <location>
        <begin position="95"/>
        <end position="217"/>
    </location>
</feature>
<comment type="similarity">
    <text evidence="6">Belongs to the exbB/tolQ family.</text>
</comment>
<keyword evidence="4 8" id="KW-1133">Transmembrane helix</keyword>